<name>A0A9X6RM79_HYPEX</name>
<keyword evidence="6" id="KW-0966">Cell projection</keyword>
<keyword evidence="4" id="KW-0677">Repeat</keyword>
<evidence type="ECO:0000313" key="10">
    <source>
        <dbReference type="Proteomes" id="UP000192578"/>
    </source>
</evidence>
<proteinExistence type="inferred from homology"/>
<dbReference type="PANTHER" id="PTHR46256">
    <property type="entry name" value="AGAP011099-PA"/>
    <property type="match status" value="1"/>
</dbReference>
<dbReference type="Proteomes" id="UP000192578">
    <property type="component" value="Unassembled WGS sequence"/>
</dbReference>
<evidence type="ECO:0000313" key="9">
    <source>
        <dbReference type="EMBL" id="OWA53059.1"/>
    </source>
</evidence>
<dbReference type="PROSITE" id="PS51456">
    <property type="entry name" value="MYOSIN_MOTOR"/>
    <property type="match status" value="1"/>
</dbReference>
<dbReference type="InterPro" id="IPR001609">
    <property type="entry name" value="Myosin_head_motor_dom-like"/>
</dbReference>
<dbReference type="GO" id="GO:0000146">
    <property type="term" value="F:microfilament motor activity"/>
    <property type="evidence" value="ECO:0007669"/>
    <property type="project" value="TreeGrafter"/>
</dbReference>
<dbReference type="GO" id="GO:0030832">
    <property type="term" value="P:regulation of actin filament length"/>
    <property type="evidence" value="ECO:0007669"/>
    <property type="project" value="TreeGrafter"/>
</dbReference>
<organism evidence="9 10">
    <name type="scientific">Hypsibius exemplaris</name>
    <name type="common">Freshwater tardigrade</name>
    <dbReference type="NCBI Taxonomy" id="2072580"/>
    <lineage>
        <taxon>Eukaryota</taxon>
        <taxon>Metazoa</taxon>
        <taxon>Ecdysozoa</taxon>
        <taxon>Tardigrada</taxon>
        <taxon>Eutardigrada</taxon>
        <taxon>Parachela</taxon>
        <taxon>Hypsibioidea</taxon>
        <taxon>Hypsibiidae</taxon>
        <taxon>Hypsibius</taxon>
    </lineage>
</organism>
<dbReference type="Gene3D" id="1.20.58.530">
    <property type="match status" value="1"/>
</dbReference>
<dbReference type="SUPFAM" id="SSF52540">
    <property type="entry name" value="P-loop containing nucleoside triphosphate hydrolases"/>
    <property type="match status" value="1"/>
</dbReference>
<dbReference type="GO" id="GO:0042995">
    <property type="term" value="C:cell projection"/>
    <property type="evidence" value="ECO:0007669"/>
    <property type="project" value="UniProtKB-SubCell"/>
</dbReference>
<keyword evidence="5" id="KW-0206">Cytoskeleton</keyword>
<evidence type="ECO:0000256" key="1">
    <source>
        <dbReference type="ARBA" id="ARBA00004245"/>
    </source>
</evidence>
<sequence length="207" mass="23338">MFLDRPIGILSLIDEEVPLPQGSDSSLVTKFTRNFGNCRSRFRSSFYPVPERELPEPSFTISHYAGEITYSVRGFLEKNRDSLPDRVWVVLQSSTHPVVSSLFNASLARTGSLIFNRPRQRRSRTPRLLPPGPGCRGECAPGCSIRSSTRKRLTLGFQFRVCCDELSHMQTTGVKSDGMGKIAKKMLTDDESVRNCKYEGRTLEWAT</sequence>
<keyword evidence="7" id="KW-0009">Actin-binding</keyword>
<comment type="caution">
    <text evidence="7">Lacks conserved residue(s) required for the propagation of feature annotation.</text>
</comment>
<keyword evidence="10" id="KW-1185">Reference proteome</keyword>
<evidence type="ECO:0000256" key="3">
    <source>
        <dbReference type="ARBA" id="ARBA00022490"/>
    </source>
</evidence>
<gene>
    <name evidence="9" type="ORF">BV898_17494</name>
</gene>
<dbReference type="PANTHER" id="PTHR46256:SF5">
    <property type="entry name" value="MYOSIN-IIIB-LIKE"/>
    <property type="match status" value="1"/>
</dbReference>
<comment type="subcellular location">
    <subcellularLocation>
        <location evidence="2">Cell projection</location>
    </subcellularLocation>
    <subcellularLocation>
        <location evidence="1">Cytoplasm</location>
        <location evidence="1">Cytoskeleton</location>
    </subcellularLocation>
</comment>
<dbReference type="GO" id="GO:0016459">
    <property type="term" value="C:myosin complex"/>
    <property type="evidence" value="ECO:0007669"/>
    <property type="project" value="UniProtKB-KW"/>
</dbReference>
<evidence type="ECO:0000259" key="8">
    <source>
        <dbReference type="PROSITE" id="PS51456"/>
    </source>
</evidence>
<dbReference type="GO" id="GO:0005524">
    <property type="term" value="F:ATP binding"/>
    <property type="evidence" value="ECO:0007669"/>
    <property type="project" value="InterPro"/>
</dbReference>
<feature type="domain" description="Myosin motor" evidence="8">
    <location>
        <begin position="1"/>
        <end position="207"/>
    </location>
</feature>
<dbReference type="InterPro" id="IPR027417">
    <property type="entry name" value="P-loop_NTPase"/>
</dbReference>
<reference evidence="10" key="1">
    <citation type="submission" date="2017-01" db="EMBL/GenBank/DDBJ databases">
        <title>Comparative genomics of anhydrobiosis in the tardigrade Hypsibius dujardini.</title>
        <authorList>
            <person name="Yoshida Y."/>
            <person name="Koutsovoulos G."/>
            <person name="Laetsch D."/>
            <person name="Stevens L."/>
            <person name="Kumar S."/>
            <person name="Horikawa D."/>
            <person name="Ishino K."/>
            <person name="Komine S."/>
            <person name="Tomita M."/>
            <person name="Blaxter M."/>
            <person name="Arakawa K."/>
        </authorList>
    </citation>
    <scope>NUCLEOTIDE SEQUENCE [LARGE SCALE GENOMIC DNA]</scope>
    <source>
        <strain evidence="10">Z151</strain>
    </source>
</reference>
<dbReference type="InterPro" id="IPR052409">
    <property type="entry name" value="Myosin-III_kinase_activity"/>
</dbReference>
<keyword evidence="7" id="KW-0505">Motor protein</keyword>
<evidence type="ECO:0000256" key="7">
    <source>
        <dbReference type="PROSITE-ProRule" id="PRU00782"/>
    </source>
</evidence>
<dbReference type="GO" id="GO:0004674">
    <property type="term" value="F:protein serine/threonine kinase activity"/>
    <property type="evidence" value="ECO:0007669"/>
    <property type="project" value="TreeGrafter"/>
</dbReference>
<evidence type="ECO:0000256" key="5">
    <source>
        <dbReference type="ARBA" id="ARBA00023212"/>
    </source>
</evidence>
<accession>A0A9X6RM79</accession>
<keyword evidence="7" id="KW-0518">Myosin</keyword>
<evidence type="ECO:0000256" key="6">
    <source>
        <dbReference type="ARBA" id="ARBA00023273"/>
    </source>
</evidence>
<comment type="caution">
    <text evidence="9">The sequence shown here is derived from an EMBL/GenBank/DDBJ whole genome shotgun (WGS) entry which is preliminary data.</text>
</comment>
<dbReference type="EMBL" id="MTYJ01000300">
    <property type="protein sequence ID" value="OWA53059.1"/>
    <property type="molecule type" value="Genomic_DNA"/>
</dbReference>
<evidence type="ECO:0000256" key="4">
    <source>
        <dbReference type="ARBA" id="ARBA00022737"/>
    </source>
</evidence>
<protein>
    <submittedName>
        <fullName evidence="9">Myosin-IIIa</fullName>
    </submittedName>
</protein>
<dbReference type="GO" id="GO:0003779">
    <property type="term" value="F:actin binding"/>
    <property type="evidence" value="ECO:0007669"/>
    <property type="project" value="UniProtKB-KW"/>
</dbReference>
<dbReference type="OrthoDB" id="6108017at2759"/>
<dbReference type="Pfam" id="PF00063">
    <property type="entry name" value="Myosin_head"/>
    <property type="match status" value="1"/>
</dbReference>
<comment type="similarity">
    <text evidence="7">Belongs to the TRAFAC class myosin-kinesin ATPase superfamily. Myosin family.</text>
</comment>
<dbReference type="AlphaFoldDB" id="A0A9X6RM79"/>
<keyword evidence="3" id="KW-0963">Cytoplasm</keyword>
<evidence type="ECO:0000256" key="2">
    <source>
        <dbReference type="ARBA" id="ARBA00004316"/>
    </source>
</evidence>